<gene>
    <name evidence="1" type="ORF">EJ419_07295</name>
</gene>
<dbReference type="OrthoDB" id="9922255at2"/>
<dbReference type="EMBL" id="RXLP01000026">
    <property type="protein sequence ID" value="TCD53763.1"/>
    <property type="molecule type" value="Genomic_DNA"/>
</dbReference>
<name>A0A4R0QNJ6_9BIFI</name>
<evidence type="ECO:0000313" key="1">
    <source>
        <dbReference type="EMBL" id="TCD53763.1"/>
    </source>
</evidence>
<dbReference type="RefSeq" id="WP_131285097.1">
    <property type="nucleotide sequence ID" value="NZ_RXLP01000026.1"/>
</dbReference>
<reference evidence="1 2" key="1">
    <citation type="submission" date="2018-12" db="EMBL/GenBank/DDBJ databases">
        <title>Alloscrdovia theropitheci sp. nov: a novel taxon from the feces of the bleeding-herat monkey (Theropithecus geleda).</title>
        <authorList>
            <person name="Modesto M."/>
        </authorList>
    </citation>
    <scope>NUCLEOTIDE SEQUENCE [LARGE SCALE GENOMIC DNA]</scope>
    <source>
        <strain evidence="1 2">GLDI4/2</strain>
    </source>
</reference>
<proteinExistence type="predicted"/>
<protein>
    <submittedName>
        <fullName evidence="1">Uncharacterized protein</fullName>
    </submittedName>
</protein>
<dbReference type="AlphaFoldDB" id="A0A4R0QNJ6"/>
<accession>A0A4R0QNJ6</accession>
<dbReference type="Proteomes" id="UP000291289">
    <property type="component" value="Unassembled WGS sequence"/>
</dbReference>
<evidence type="ECO:0000313" key="2">
    <source>
        <dbReference type="Proteomes" id="UP000291289"/>
    </source>
</evidence>
<organism evidence="1 2">
    <name type="scientific">Alloscardovia theropitheci</name>
    <dbReference type="NCBI Taxonomy" id="2496842"/>
    <lineage>
        <taxon>Bacteria</taxon>
        <taxon>Bacillati</taxon>
        <taxon>Actinomycetota</taxon>
        <taxon>Actinomycetes</taxon>
        <taxon>Bifidobacteriales</taxon>
        <taxon>Bifidobacteriaceae</taxon>
        <taxon>Alloscardovia</taxon>
    </lineage>
</organism>
<keyword evidence="2" id="KW-1185">Reference proteome</keyword>
<comment type="caution">
    <text evidence="1">The sequence shown here is derived from an EMBL/GenBank/DDBJ whole genome shotgun (WGS) entry which is preliminary data.</text>
</comment>
<sequence length="87" mass="9852">MASRIDDLSKRIIDLLVQAGHISESETIKSIVRAGEWAVAQCIAIGYIRQFKIKITKQDISDVLYVAKQEEDEQAIEDCQYLLQKVA</sequence>